<comment type="subcellular location">
    <subcellularLocation>
        <location evidence="1">Cell membrane</location>
        <topology evidence="1">Multi-pass membrane protein</topology>
    </subcellularLocation>
</comment>
<dbReference type="EMBL" id="MU001635">
    <property type="protein sequence ID" value="KAF2483768.1"/>
    <property type="molecule type" value="Genomic_DNA"/>
</dbReference>
<dbReference type="InterPro" id="IPR011701">
    <property type="entry name" value="MFS"/>
</dbReference>
<dbReference type="SUPFAM" id="SSF103473">
    <property type="entry name" value="MFS general substrate transporter"/>
    <property type="match status" value="1"/>
</dbReference>
<dbReference type="CDD" id="cd17323">
    <property type="entry name" value="MFS_Tpo1_MDR_like"/>
    <property type="match status" value="1"/>
</dbReference>
<evidence type="ECO:0000256" key="9">
    <source>
        <dbReference type="ARBA" id="ARBA00053977"/>
    </source>
</evidence>
<evidence type="ECO:0000256" key="8">
    <source>
        <dbReference type="ARBA" id="ARBA00038459"/>
    </source>
</evidence>
<organism evidence="15 16">
    <name type="scientific">Neohortaea acidophila</name>
    <dbReference type="NCBI Taxonomy" id="245834"/>
    <lineage>
        <taxon>Eukaryota</taxon>
        <taxon>Fungi</taxon>
        <taxon>Dikarya</taxon>
        <taxon>Ascomycota</taxon>
        <taxon>Pezizomycotina</taxon>
        <taxon>Dothideomycetes</taxon>
        <taxon>Dothideomycetidae</taxon>
        <taxon>Mycosphaerellales</taxon>
        <taxon>Teratosphaeriaceae</taxon>
        <taxon>Neohortaea</taxon>
    </lineage>
</organism>
<gene>
    <name evidence="15" type="ORF">BDY17DRAFT_298060</name>
</gene>
<dbReference type="PANTHER" id="PTHR23502">
    <property type="entry name" value="MAJOR FACILITATOR SUPERFAMILY"/>
    <property type="match status" value="1"/>
</dbReference>
<feature type="transmembrane region" description="Helical" evidence="13">
    <location>
        <begin position="309"/>
        <end position="326"/>
    </location>
</feature>
<feature type="transmembrane region" description="Helical" evidence="13">
    <location>
        <begin position="67"/>
        <end position="84"/>
    </location>
</feature>
<dbReference type="PANTHER" id="PTHR23502:SF186">
    <property type="entry name" value="MAJOR FACILITATOR SUPERFAMILY (MFS) PROFILE DOMAIN-CONTAINING PROTEIN"/>
    <property type="match status" value="1"/>
</dbReference>
<dbReference type="Proteomes" id="UP000799767">
    <property type="component" value="Unassembled WGS sequence"/>
</dbReference>
<evidence type="ECO:0000313" key="16">
    <source>
        <dbReference type="Proteomes" id="UP000799767"/>
    </source>
</evidence>
<feature type="region of interest" description="Disordered" evidence="12">
    <location>
        <begin position="528"/>
        <end position="551"/>
    </location>
</feature>
<keyword evidence="6 13" id="KW-0472">Membrane</keyword>
<feature type="transmembrane region" description="Helical" evidence="13">
    <location>
        <begin position="472"/>
        <end position="492"/>
    </location>
</feature>
<evidence type="ECO:0000256" key="12">
    <source>
        <dbReference type="SAM" id="MobiDB-lite"/>
    </source>
</evidence>
<dbReference type="PROSITE" id="PS50850">
    <property type="entry name" value="MFS"/>
    <property type="match status" value="1"/>
</dbReference>
<dbReference type="InterPro" id="IPR020846">
    <property type="entry name" value="MFS_dom"/>
</dbReference>
<keyword evidence="4 13" id="KW-0812">Transmembrane</keyword>
<evidence type="ECO:0000256" key="5">
    <source>
        <dbReference type="ARBA" id="ARBA00022989"/>
    </source>
</evidence>
<feature type="transmembrane region" description="Helical" evidence="13">
    <location>
        <begin position="332"/>
        <end position="357"/>
    </location>
</feature>
<feature type="transmembrane region" description="Helical" evidence="13">
    <location>
        <begin position="227"/>
        <end position="252"/>
    </location>
</feature>
<comment type="similarity">
    <text evidence="7">Belongs to the major facilitator superfamily. CAR1 family.</text>
</comment>
<comment type="similarity">
    <text evidence="8">Belongs to the major facilitator superfamily. DHA1 family. Polyamines/proton antiporter (TC 2.A.1.2.16) subfamily.</text>
</comment>
<feature type="transmembrane region" description="Helical" evidence="13">
    <location>
        <begin position="194"/>
        <end position="215"/>
    </location>
</feature>
<proteinExistence type="inferred from homology"/>
<evidence type="ECO:0000256" key="4">
    <source>
        <dbReference type="ARBA" id="ARBA00022692"/>
    </source>
</evidence>
<feature type="domain" description="Major facilitator superfamily (MFS) profile" evidence="14">
    <location>
        <begin position="69"/>
        <end position="501"/>
    </location>
</feature>
<keyword evidence="16" id="KW-1185">Reference proteome</keyword>
<feature type="transmembrane region" description="Helical" evidence="13">
    <location>
        <begin position="436"/>
        <end position="460"/>
    </location>
</feature>
<evidence type="ECO:0000256" key="1">
    <source>
        <dbReference type="ARBA" id="ARBA00004651"/>
    </source>
</evidence>
<accession>A0A6A6PUI6</accession>
<dbReference type="GO" id="GO:0005886">
    <property type="term" value="C:plasma membrane"/>
    <property type="evidence" value="ECO:0007669"/>
    <property type="project" value="UniProtKB-SubCell"/>
</dbReference>
<keyword evidence="3" id="KW-1003">Cell membrane</keyword>
<dbReference type="GO" id="GO:0022857">
    <property type="term" value="F:transmembrane transporter activity"/>
    <property type="evidence" value="ECO:0007669"/>
    <property type="project" value="InterPro"/>
</dbReference>
<evidence type="ECO:0000256" key="3">
    <source>
        <dbReference type="ARBA" id="ARBA00022475"/>
    </source>
</evidence>
<sequence length="551" mass="60037">MEGTEAYDHGTADRIPHWRQVWDSSGITPAVQNHRYDGSGTADDPYAVTWIDDDPRNPMLYGSTKRWSIMMIVALAALLVSIDSSAYSGSADEITRHFGCSREVFTLGISLFVLGFAVGPVIWGPFSEIFGRRAVFIPTYLGLTVFNAGAAGSQSLAALLVMRFLGGMCGSNSLISAGAVVADQFHPRQRGLALAYYAVTPFLGPAIGPVFGGFIGSGVGWRWIEGVLAIATGMVLIVYIFTVPETYAPVILRRRARKLTSMTGQQYKSALEIKQGSKKLRDVVKVALSRPWVLLVCEPIVTVLSAYQAVIYATLYLCFAAFPIVFQEERGWSPGIGGLAFLGVMIGMLMTIPYNIWTNKRYAKLSDKHHGFAPPEARLPLCMAGAITAPVGLFWFAWTDSPSIPWIVPICAGAPFGFAVVVVFQGINNYLVDSYTIFAASVLAGTAALRSVMAAAFPLFTDQMFARLGLHWGASIPAFLALLFAPFPFLLYRYGAMIRKRCKYSAEALAYMKHMQAARGQVVVRDEGAGKEVEDGETDTQVVTDEKSEEK</sequence>
<feature type="transmembrane region" description="Helical" evidence="13">
    <location>
        <begin position="378"/>
        <end position="398"/>
    </location>
</feature>
<evidence type="ECO:0000313" key="15">
    <source>
        <dbReference type="EMBL" id="KAF2483768.1"/>
    </source>
</evidence>
<evidence type="ECO:0000256" key="10">
    <source>
        <dbReference type="ARBA" id="ARBA00069139"/>
    </source>
</evidence>
<keyword evidence="5 13" id="KW-1133">Transmembrane helix</keyword>
<dbReference type="Pfam" id="PF07690">
    <property type="entry name" value="MFS_1"/>
    <property type="match status" value="1"/>
</dbReference>
<evidence type="ECO:0000256" key="11">
    <source>
        <dbReference type="ARBA" id="ARBA00077167"/>
    </source>
</evidence>
<evidence type="ECO:0000256" key="13">
    <source>
        <dbReference type="SAM" id="Phobius"/>
    </source>
</evidence>
<dbReference type="OrthoDB" id="446368at2759"/>
<protein>
    <recommendedName>
        <fullName evidence="10">Cercosporin MFS transporter CTB4</fullName>
    </recommendedName>
    <alternativeName>
        <fullName evidence="11">Cercosporin toxin biosynthesis cluster protein 4</fullName>
    </alternativeName>
</protein>
<dbReference type="AlphaFoldDB" id="A0A6A6PUI6"/>
<feature type="transmembrane region" description="Helical" evidence="13">
    <location>
        <begin position="104"/>
        <end position="123"/>
    </location>
</feature>
<evidence type="ECO:0000256" key="6">
    <source>
        <dbReference type="ARBA" id="ARBA00023136"/>
    </source>
</evidence>
<evidence type="ECO:0000256" key="7">
    <source>
        <dbReference type="ARBA" id="ARBA00038347"/>
    </source>
</evidence>
<evidence type="ECO:0000259" key="14">
    <source>
        <dbReference type="PROSITE" id="PS50850"/>
    </source>
</evidence>
<name>A0A6A6PUI6_9PEZI</name>
<dbReference type="FunFam" id="1.20.1250.20:FF:000011">
    <property type="entry name" value="MFS multidrug transporter, putative"/>
    <property type="match status" value="1"/>
</dbReference>
<comment type="function">
    <text evidence="9">MFS transporter; part of the gene cluster that mediates the biosynthesis of cercosporin, a light-activated, non-host-selective toxin. The perylenequinone chromophore of cercosporin absorbs light energy to attain an electronically-activated triplet state and produces active oxygen species such as the hydroxyl radical, superoxide, hydrogen peroxide or singlet oxygen upon reaction with oxygen molecules. These reactive oxygen species cause damage to various cellular components including lipids, proteins and nucleic acids. Responsible for secretion and accumulation of cercosporin, but does not play any roles in self-protection against the toxicity of cercosporin.</text>
</comment>
<dbReference type="InterPro" id="IPR036259">
    <property type="entry name" value="MFS_trans_sf"/>
</dbReference>
<feature type="transmembrane region" description="Helical" evidence="13">
    <location>
        <begin position="160"/>
        <end position="182"/>
    </location>
</feature>
<evidence type="ECO:0000256" key="2">
    <source>
        <dbReference type="ARBA" id="ARBA00022448"/>
    </source>
</evidence>
<feature type="transmembrane region" description="Helical" evidence="13">
    <location>
        <begin position="404"/>
        <end position="424"/>
    </location>
</feature>
<keyword evidence="2" id="KW-0813">Transport</keyword>
<dbReference type="GeneID" id="54474686"/>
<dbReference type="RefSeq" id="XP_033590338.1">
    <property type="nucleotide sequence ID" value="XM_033733684.1"/>
</dbReference>
<reference evidence="15" key="1">
    <citation type="journal article" date="2020" name="Stud. Mycol.">
        <title>101 Dothideomycetes genomes: a test case for predicting lifestyles and emergence of pathogens.</title>
        <authorList>
            <person name="Haridas S."/>
            <person name="Albert R."/>
            <person name="Binder M."/>
            <person name="Bloem J."/>
            <person name="Labutti K."/>
            <person name="Salamov A."/>
            <person name="Andreopoulos B."/>
            <person name="Baker S."/>
            <person name="Barry K."/>
            <person name="Bills G."/>
            <person name="Bluhm B."/>
            <person name="Cannon C."/>
            <person name="Castanera R."/>
            <person name="Culley D."/>
            <person name="Daum C."/>
            <person name="Ezra D."/>
            <person name="Gonzalez J."/>
            <person name="Henrissat B."/>
            <person name="Kuo A."/>
            <person name="Liang C."/>
            <person name="Lipzen A."/>
            <person name="Lutzoni F."/>
            <person name="Magnuson J."/>
            <person name="Mondo S."/>
            <person name="Nolan M."/>
            <person name="Ohm R."/>
            <person name="Pangilinan J."/>
            <person name="Park H.-J."/>
            <person name="Ramirez L."/>
            <person name="Alfaro M."/>
            <person name="Sun H."/>
            <person name="Tritt A."/>
            <person name="Yoshinaga Y."/>
            <person name="Zwiers L.-H."/>
            <person name="Turgeon B."/>
            <person name="Goodwin S."/>
            <person name="Spatafora J."/>
            <person name="Crous P."/>
            <person name="Grigoriev I."/>
        </authorList>
    </citation>
    <scope>NUCLEOTIDE SEQUENCE</scope>
    <source>
        <strain evidence="15">CBS 113389</strain>
    </source>
</reference>
<dbReference type="Gene3D" id="1.20.1250.20">
    <property type="entry name" value="MFS general substrate transporter like domains"/>
    <property type="match status" value="1"/>
</dbReference>